<sequence length="43" mass="5186">MSALRPAFFIQYLESCISRPNVIPTFRQRRCINRGRNFVRSKR</sequence>
<dbReference type="Proteomes" id="UP000251281">
    <property type="component" value="Unassembled WGS sequence"/>
</dbReference>
<protein>
    <submittedName>
        <fullName evidence="1">XRE family transcriptional regulator</fullName>
    </submittedName>
</protein>
<dbReference type="AlphaFoldDB" id="A0A329TWI9"/>
<gene>
    <name evidence="1" type="ORF">C4N24_15035</name>
</gene>
<comment type="caution">
    <text evidence="1">The sequence shown here is derived from an EMBL/GenBank/DDBJ whole genome shotgun (WGS) entry which is preliminary data.</text>
</comment>
<organism evidence="1 2">
    <name type="scientific">Faecalibacterium prausnitzii</name>
    <dbReference type="NCBI Taxonomy" id="853"/>
    <lineage>
        <taxon>Bacteria</taxon>
        <taxon>Bacillati</taxon>
        <taxon>Bacillota</taxon>
        <taxon>Clostridia</taxon>
        <taxon>Eubacteriales</taxon>
        <taxon>Oscillospiraceae</taxon>
        <taxon>Faecalibacterium</taxon>
    </lineage>
</organism>
<evidence type="ECO:0000313" key="1">
    <source>
        <dbReference type="EMBL" id="RAW53484.1"/>
    </source>
</evidence>
<dbReference type="EMBL" id="PRLD01000064">
    <property type="protein sequence ID" value="RAW53484.1"/>
    <property type="molecule type" value="Genomic_DNA"/>
</dbReference>
<reference evidence="1 2" key="1">
    <citation type="submission" date="2018-02" db="EMBL/GenBank/DDBJ databases">
        <title>Complete genome sequencing of Faecalibacterium prausnitzii strains isolated from the human gut.</title>
        <authorList>
            <person name="Fitzgerald B.C."/>
            <person name="Shkoporov A.N."/>
            <person name="Ross P.R."/>
            <person name="Hill C."/>
        </authorList>
    </citation>
    <scope>NUCLEOTIDE SEQUENCE [LARGE SCALE GENOMIC DNA]</scope>
    <source>
        <strain evidence="1 2">APC923/51-1</strain>
    </source>
</reference>
<name>A0A329TWI9_9FIRM</name>
<accession>A0A329TWI9</accession>
<evidence type="ECO:0000313" key="2">
    <source>
        <dbReference type="Proteomes" id="UP000251281"/>
    </source>
</evidence>
<proteinExistence type="predicted"/>